<feature type="region of interest" description="Disordered" evidence="2">
    <location>
        <begin position="371"/>
        <end position="450"/>
    </location>
</feature>
<sequence length="450" mass="48811">MKRRFAEPVLILAVFLLIISVGFSGCKSAPDNSSAVADLLVDIEKIRQLDIDEGFDVVFPDKWGDAEASFESAKPLAETGSGEAVTALQEVFNLYQEIYDLGMAARSQVPDETENLAEQLANARNRALEAGAGDMFKTEFDALEAKVLPSLEGGDETAAEAYRNQIAAYEALEYLSYAGKKAKIIEERGLASYDEASYNSGNTAFQEALPLISSDPVAARDNARSALESYQLVIDTAYRILGEEAEKSLLKEKELCDSIKAQVSMKDAYAACEASYARGLEQKNSGKFEESYFIFEGLISEYRDVYEQANAKREAALAAMQAATDKHAGVRELALEADKIAPLEGEDEPEYELPEENLPVEEIEASGFVTVEPEETSGDVTEELQPLEPEVQNVDSDVDSTEESVVSETPVLETESSGNDQPENSESGAVETTADSGILDGADIVTEEAN</sequence>
<feature type="coiled-coil region" evidence="1">
    <location>
        <begin position="299"/>
        <end position="326"/>
    </location>
</feature>
<evidence type="ECO:0000256" key="2">
    <source>
        <dbReference type="SAM" id="MobiDB-lite"/>
    </source>
</evidence>
<evidence type="ECO:0000256" key="1">
    <source>
        <dbReference type="SAM" id="Coils"/>
    </source>
</evidence>
<evidence type="ECO:0000313" key="3">
    <source>
        <dbReference type="EMBL" id="MBO8457377.1"/>
    </source>
</evidence>
<comment type="caution">
    <text evidence="3">The sequence shown here is derived from an EMBL/GenBank/DDBJ whole genome shotgun (WGS) entry which is preliminary data.</text>
</comment>
<reference evidence="3" key="1">
    <citation type="submission" date="2020-10" db="EMBL/GenBank/DDBJ databases">
        <authorList>
            <person name="Gilroy R."/>
        </authorList>
    </citation>
    <scope>NUCLEOTIDE SEQUENCE</scope>
    <source>
        <strain evidence="3">10532</strain>
    </source>
</reference>
<protein>
    <submittedName>
        <fullName evidence="3">Uncharacterized protein</fullName>
    </submittedName>
</protein>
<dbReference type="PROSITE" id="PS51257">
    <property type="entry name" value="PROKAR_LIPOPROTEIN"/>
    <property type="match status" value="1"/>
</dbReference>
<feature type="compositionally biased region" description="Acidic residues" evidence="2">
    <location>
        <begin position="372"/>
        <end position="382"/>
    </location>
</feature>
<accession>A0A9D9HNW1</accession>
<dbReference type="EMBL" id="JADIMM010000056">
    <property type="protein sequence ID" value="MBO8457377.1"/>
    <property type="molecule type" value="Genomic_DNA"/>
</dbReference>
<name>A0A9D9HNW1_9SPIR</name>
<proteinExistence type="predicted"/>
<gene>
    <name evidence="3" type="ORF">IAA81_04015</name>
</gene>
<organism evidence="3 4">
    <name type="scientific">Candidatus Gallitreponema excrementavium</name>
    <dbReference type="NCBI Taxonomy" id="2840840"/>
    <lineage>
        <taxon>Bacteria</taxon>
        <taxon>Pseudomonadati</taxon>
        <taxon>Spirochaetota</taxon>
        <taxon>Spirochaetia</taxon>
        <taxon>Spirochaetales</taxon>
        <taxon>Candidatus Gallitreponema</taxon>
    </lineage>
</organism>
<dbReference type="Proteomes" id="UP000823638">
    <property type="component" value="Unassembled WGS sequence"/>
</dbReference>
<evidence type="ECO:0000313" key="4">
    <source>
        <dbReference type="Proteomes" id="UP000823638"/>
    </source>
</evidence>
<feature type="compositionally biased region" description="Polar residues" evidence="2">
    <location>
        <begin position="418"/>
        <end position="427"/>
    </location>
</feature>
<keyword evidence="1" id="KW-0175">Coiled coil</keyword>
<dbReference type="AlphaFoldDB" id="A0A9D9HNW1"/>
<reference evidence="3" key="2">
    <citation type="journal article" date="2021" name="PeerJ">
        <title>Extensive microbial diversity within the chicken gut microbiome revealed by metagenomics and culture.</title>
        <authorList>
            <person name="Gilroy R."/>
            <person name="Ravi A."/>
            <person name="Getino M."/>
            <person name="Pursley I."/>
            <person name="Horton D.L."/>
            <person name="Alikhan N.F."/>
            <person name="Baker D."/>
            <person name="Gharbi K."/>
            <person name="Hall N."/>
            <person name="Watson M."/>
            <person name="Adriaenssens E.M."/>
            <person name="Foster-Nyarko E."/>
            <person name="Jarju S."/>
            <person name="Secka A."/>
            <person name="Antonio M."/>
            <person name="Oren A."/>
            <person name="Chaudhuri R.R."/>
            <person name="La Ragione R."/>
            <person name="Hildebrand F."/>
            <person name="Pallen M.J."/>
        </authorList>
    </citation>
    <scope>NUCLEOTIDE SEQUENCE</scope>
    <source>
        <strain evidence="3">10532</strain>
    </source>
</reference>
<feature type="compositionally biased region" description="Low complexity" evidence="2">
    <location>
        <begin position="403"/>
        <end position="417"/>
    </location>
</feature>